<dbReference type="PROSITE" id="PS51450">
    <property type="entry name" value="LRR"/>
    <property type="match status" value="1"/>
</dbReference>
<dbReference type="PANTHER" id="PTHR46652">
    <property type="entry name" value="LEUCINE-RICH REPEAT AND IQ DOMAIN-CONTAINING PROTEIN 1-RELATED"/>
    <property type="match status" value="1"/>
</dbReference>
<dbReference type="Proteomes" id="UP000469452">
    <property type="component" value="Unassembled WGS sequence"/>
</dbReference>
<gene>
    <name evidence="4" type="ORF">AaE_002246</name>
</gene>
<keyword evidence="2" id="KW-0677">Repeat</keyword>
<evidence type="ECO:0000256" key="2">
    <source>
        <dbReference type="ARBA" id="ARBA00022737"/>
    </source>
</evidence>
<reference evidence="4 5" key="1">
    <citation type="submission" date="2019-06" db="EMBL/GenBank/DDBJ databases">
        <title>Genomics analysis of Aphanomyces spp. identifies a new class of oomycete effector associated with host adaptation.</title>
        <authorList>
            <person name="Gaulin E."/>
        </authorList>
    </citation>
    <scope>NUCLEOTIDE SEQUENCE [LARGE SCALE GENOMIC DNA]</scope>
    <source>
        <strain evidence="4 5">E</strain>
    </source>
</reference>
<feature type="region of interest" description="Disordered" evidence="3">
    <location>
        <begin position="1"/>
        <end position="53"/>
    </location>
</feature>
<accession>A0A6A5AZI3</accession>
<dbReference type="SMART" id="SM00365">
    <property type="entry name" value="LRR_SD22"/>
    <property type="match status" value="2"/>
</dbReference>
<dbReference type="SUPFAM" id="SSF52058">
    <property type="entry name" value="L domain-like"/>
    <property type="match status" value="1"/>
</dbReference>
<feature type="compositionally biased region" description="Basic and acidic residues" evidence="3">
    <location>
        <begin position="26"/>
        <end position="48"/>
    </location>
</feature>
<evidence type="ECO:0000256" key="1">
    <source>
        <dbReference type="ARBA" id="ARBA00022614"/>
    </source>
</evidence>
<evidence type="ECO:0000313" key="5">
    <source>
        <dbReference type="Proteomes" id="UP000469452"/>
    </source>
</evidence>
<dbReference type="AlphaFoldDB" id="A0A6A5AZI3"/>
<dbReference type="InterPro" id="IPR050836">
    <property type="entry name" value="SDS22/Internalin_LRR"/>
</dbReference>
<keyword evidence="1" id="KW-0433">Leucine-rich repeat</keyword>
<dbReference type="InterPro" id="IPR001611">
    <property type="entry name" value="Leu-rich_rpt"/>
</dbReference>
<name>A0A6A5AZI3_APHAT</name>
<comment type="caution">
    <text evidence="4">The sequence shown here is derived from an EMBL/GenBank/DDBJ whole genome shotgun (WGS) entry which is preliminary data.</text>
</comment>
<evidence type="ECO:0000256" key="3">
    <source>
        <dbReference type="SAM" id="MobiDB-lite"/>
    </source>
</evidence>
<organism evidence="4 5">
    <name type="scientific">Aphanomyces astaci</name>
    <name type="common">Crayfish plague agent</name>
    <dbReference type="NCBI Taxonomy" id="112090"/>
    <lineage>
        <taxon>Eukaryota</taxon>
        <taxon>Sar</taxon>
        <taxon>Stramenopiles</taxon>
        <taxon>Oomycota</taxon>
        <taxon>Saprolegniomycetes</taxon>
        <taxon>Saprolegniales</taxon>
        <taxon>Verrucalvaceae</taxon>
        <taxon>Aphanomyces</taxon>
    </lineage>
</organism>
<evidence type="ECO:0008006" key="6">
    <source>
        <dbReference type="Google" id="ProtNLM"/>
    </source>
</evidence>
<evidence type="ECO:0000313" key="4">
    <source>
        <dbReference type="EMBL" id="KAF0772763.1"/>
    </source>
</evidence>
<dbReference type="VEuPathDB" id="FungiDB:H257_04607"/>
<protein>
    <recommendedName>
        <fullName evidence="6">U2A'/phosphoprotein 32 family A C-terminal domain-containing protein</fullName>
    </recommendedName>
</protein>
<dbReference type="InterPro" id="IPR032675">
    <property type="entry name" value="LRR_dom_sf"/>
</dbReference>
<feature type="compositionally biased region" description="Low complexity" evidence="3">
    <location>
        <begin position="14"/>
        <end position="25"/>
    </location>
</feature>
<dbReference type="Gene3D" id="3.80.10.10">
    <property type="entry name" value="Ribonuclease Inhibitor"/>
    <property type="match status" value="1"/>
</dbReference>
<dbReference type="EMBL" id="VJMI01004562">
    <property type="protein sequence ID" value="KAF0772763.1"/>
    <property type="molecule type" value="Genomic_DNA"/>
</dbReference>
<dbReference type="PANTHER" id="PTHR46652:SF3">
    <property type="entry name" value="LEUCINE-RICH REPEAT-CONTAINING PROTEIN 9"/>
    <property type="match status" value="1"/>
</dbReference>
<sequence>MQQEGTASPPPSPSSVVPSKQQRVVVVKDERKKAECGHDGDDAHTHAEGEEEEVKELQLTDCIEFGSDWEDIYHVGTAGLKARVLNGLDNMVQLKELRVRSNLLYKMTGIEHLVNLVHLELYDNQIKKMTSLDRLVNLRYPFPLASYFD</sequence>
<proteinExistence type="predicted"/>